<evidence type="ECO:0000313" key="7">
    <source>
        <dbReference type="Proteomes" id="UP000078343"/>
    </source>
</evidence>
<dbReference type="InterPro" id="IPR002563">
    <property type="entry name" value="Flavin_Rdtase-like_dom"/>
</dbReference>
<dbReference type="OrthoDB" id="10250990at2759"/>
<comment type="caution">
    <text evidence="6">The sequence shown here is derived from an EMBL/GenBank/DDBJ whole genome shotgun (WGS) entry which is preliminary data.</text>
</comment>
<keyword evidence="7" id="KW-1185">Reference proteome</keyword>
<dbReference type="InterPro" id="IPR012349">
    <property type="entry name" value="Split_barrel_FMN-bd"/>
</dbReference>
<dbReference type="Gene3D" id="2.30.110.10">
    <property type="entry name" value="Electron Transport, Fmn-binding Protein, Chain A"/>
    <property type="match status" value="1"/>
</dbReference>
<dbReference type="GO" id="GO:0010181">
    <property type="term" value="F:FMN binding"/>
    <property type="evidence" value="ECO:0007669"/>
    <property type="project" value="InterPro"/>
</dbReference>
<dbReference type="EMBL" id="LVYI01000003">
    <property type="protein sequence ID" value="OAP61607.1"/>
    <property type="molecule type" value="Genomic_DNA"/>
</dbReference>
<evidence type="ECO:0000259" key="5">
    <source>
        <dbReference type="SMART" id="SM00903"/>
    </source>
</evidence>
<dbReference type="SMART" id="SM00903">
    <property type="entry name" value="Flavin_Reduct"/>
    <property type="match status" value="1"/>
</dbReference>
<accession>A0A178ZP97</accession>
<evidence type="ECO:0000256" key="2">
    <source>
        <dbReference type="ARBA" id="ARBA00022630"/>
    </source>
</evidence>
<reference evidence="6 7" key="1">
    <citation type="submission" date="2016-04" db="EMBL/GenBank/DDBJ databases">
        <title>Draft genome of Fonsecaea erecta CBS 125763.</title>
        <authorList>
            <person name="Weiss V.A."/>
            <person name="Vicente V.A."/>
            <person name="Raittz R.T."/>
            <person name="Moreno L.F."/>
            <person name="De Souza E.M."/>
            <person name="Pedrosa F.O."/>
            <person name="Steffens M.B."/>
            <person name="Faoro H."/>
            <person name="Tadra-Sfeir M.Z."/>
            <person name="Najafzadeh M.J."/>
            <person name="Felipe M.S."/>
            <person name="Teixeira M."/>
            <person name="Sun J."/>
            <person name="Xi L."/>
            <person name="Gomes R."/>
            <person name="De Azevedo C.M."/>
            <person name="Salgado C.G."/>
            <person name="Da Silva M.B."/>
            <person name="Nascimento M.F."/>
            <person name="Queiroz-Telles F."/>
            <person name="Attili D.S."/>
            <person name="Gorbushina A."/>
        </authorList>
    </citation>
    <scope>NUCLEOTIDE SEQUENCE [LARGE SCALE GENOMIC DNA]</scope>
    <source>
        <strain evidence="6 7">CBS 125763</strain>
    </source>
</reference>
<protein>
    <recommendedName>
        <fullName evidence="5">Flavin reductase like domain-containing protein</fullName>
    </recommendedName>
</protein>
<comment type="cofactor">
    <cofactor evidence="1">
        <name>FMN</name>
        <dbReference type="ChEBI" id="CHEBI:58210"/>
    </cofactor>
</comment>
<dbReference type="AlphaFoldDB" id="A0A178ZP97"/>
<dbReference type="RefSeq" id="XP_018694974.1">
    <property type="nucleotide sequence ID" value="XM_018835324.1"/>
</dbReference>
<evidence type="ECO:0000256" key="3">
    <source>
        <dbReference type="ARBA" id="ARBA00022643"/>
    </source>
</evidence>
<name>A0A178ZP97_9EURO</name>
<evidence type="ECO:0000313" key="6">
    <source>
        <dbReference type="EMBL" id="OAP61607.1"/>
    </source>
</evidence>
<dbReference type="STRING" id="1367422.A0A178ZP97"/>
<sequence length="281" mass="30998">MGSIRPEFRGVEASRPKWRQDAQWQFTQTADPGWRPGDGANDGGAWKDHKQIDIAPYENGRAATLNYKLLVSTFIPRPIAFVSTRSKDGSTTNLAPFSYAQMMTHDPPLFVIGFTGGFATSKDTLKNLLESQECTINIVSEHFLEAANAAGTVAPYGVSEWAFTGLTPAPSKDVKAERVAEAIFSIEGKLVDAKEVDSRANPGQKSASLVTIEGVRFWAREDAINEDKSFIDPNILRPMARLGGITYGRILEAIELPRPEWKTFEQDVKEAGLYKSKLDSQ</sequence>
<dbReference type="PANTHER" id="PTHR33798:SF5">
    <property type="entry name" value="FLAVIN REDUCTASE LIKE DOMAIN-CONTAINING PROTEIN"/>
    <property type="match status" value="1"/>
</dbReference>
<dbReference type="Proteomes" id="UP000078343">
    <property type="component" value="Unassembled WGS sequence"/>
</dbReference>
<dbReference type="GeneID" id="30007979"/>
<comment type="similarity">
    <text evidence="4">Belongs to the flavoredoxin family.</text>
</comment>
<proteinExistence type="inferred from homology"/>
<organism evidence="6 7">
    <name type="scientific">Fonsecaea erecta</name>
    <dbReference type="NCBI Taxonomy" id="1367422"/>
    <lineage>
        <taxon>Eukaryota</taxon>
        <taxon>Fungi</taxon>
        <taxon>Dikarya</taxon>
        <taxon>Ascomycota</taxon>
        <taxon>Pezizomycotina</taxon>
        <taxon>Eurotiomycetes</taxon>
        <taxon>Chaetothyriomycetidae</taxon>
        <taxon>Chaetothyriales</taxon>
        <taxon>Herpotrichiellaceae</taxon>
        <taxon>Fonsecaea</taxon>
    </lineage>
</organism>
<keyword evidence="2" id="KW-0285">Flavoprotein</keyword>
<dbReference type="PANTHER" id="PTHR33798">
    <property type="entry name" value="FLAVOPROTEIN OXYGENASE"/>
    <property type="match status" value="1"/>
</dbReference>
<feature type="domain" description="Flavin reductase like" evidence="5">
    <location>
        <begin position="74"/>
        <end position="232"/>
    </location>
</feature>
<evidence type="ECO:0000256" key="4">
    <source>
        <dbReference type="ARBA" id="ARBA00038054"/>
    </source>
</evidence>
<dbReference type="Pfam" id="PF01613">
    <property type="entry name" value="Flavin_Reduct"/>
    <property type="match status" value="1"/>
</dbReference>
<gene>
    <name evidence="6" type="ORF">AYL99_03810</name>
</gene>
<evidence type="ECO:0000256" key="1">
    <source>
        <dbReference type="ARBA" id="ARBA00001917"/>
    </source>
</evidence>
<keyword evidence="3" id="KW-0288">FMN</keyword>
<dbReference type="SUPFAM" id="SSF50475">
    <property type="entry name" value="FMN-binding split barrel"/>
    <property type="match status" value="1"/>
</dbReference>